<comment type="caution">
    <text evidence="1">The sequence shown here is derived from an EMBL/GenBank/DDBJ whole genome shotgun (WGS) entry which is preliminary data.</text>
</comment>
<protein>
    <submittedName>
        <fullName evidence="1">Uncharacterized protein</fullName>
    </submittedName>
</protein>
<organism evidence="1 2">
    <name type="scientific">Mycena albidolilacea</name>
    <dbReference type="NCBI Taxonomy" id="1033008"/>
    <lineage>
        <taxon>Eukaryota</taxon>
        <taxon>Fungi</taxon>
        <taxon>Dikarya</taxon>
        <taxon>Basidiomycota</taxon>
        <taxon>Agaricomycotina</taxon>
        <taxon>Agaricomycetes</taxon>
        <taxon>Agaricomycetidae</taxon>
        <taxon>Agaricales</taxon>
        <taxon>Marasmiineae</taxon>
        <taxon>Mycenaceae</taxon>
        <taxon>Mycena</taxon>
    </lineage>
</organism>
<reference evidence="1" key="1">
    <citation type="submission" date="2023-03" db="EMBL/GenBank/DDBJ databases">
        <title>Massive genome expansion in bonnet fungi (Mycena s.s.) driven by repeated elements and novel gene families across ecological guilds.</title>
        <authorList>
            <consortium name="Lawrence Berkeley National Laboratory"/>
            <person name="Harder C.B."/>
            <person name="Miyauchi S."/>
            <person name="Viragh M."/>
            <person name="Kuo A."/>
            <person name="Thoen E."/>
            <person name="Andreopoulos B."/>
            <person name="Lu D."/>
            <person name="Skrede I."/>
            <person name="Drula E."/>
            <person name="Henrissat B."/>
            <person name="Morin E."/>
            <person name="Kohler A."/>
            <person name="Barry K."/>
            <person name="LaButti K."/>
            <person name="Morin E."/>
            <person name="Salamov A."/>
            <person name="Lipzen A."/>
            <person name="Mereny Z."/>
            <person name="Hegedus B."/>
            <person name="Baldrian P."/>
            <person name="Stursova M."/>
            <person name="Weitz H."/>
            <person name="Taylor A."/>
            <person name="Grigoriev I.V."/>
            <person name="Nagy L.G."/>
            <person name="Martin F."/>
            <person name="Kauserud H."/>
        </authorList>
    </citation>
    <scope>NUCLEOTIDE SEQUENCE</scope>
    <source>
        <strain evidence="1">CBHHK002</strain>
    </source>
</reference>
<gene>
    <name evidence="1" type="ORF">DFH08DRAFT_92154</name>
</gene>
<name>A0AAD7A9J1_9AGAR</name>
<accession>A0AAD7A9J1</accession>
<sequence>MIHIPKTRRRPGALEWLKERTIGALATVFRSRGTAAEKSRCITLASCFGRRFPRVITTAILNDSRTGPAVPHKMPSDSFLCGPAEFASTALSSASHLKPMKRSTHWAARSRTQGVMSRVYISTSIPPLRAVSICTAGGDADTALAVLGTSRGFGDILLHRAQRGRQQTGLYIDDPRSSLLQLADVGPTLRLRLETISNSKVAAITWECRIGSPSRNSTNIPVLVEIRRWAFWTTAKSRSWPRRWQFTRAHWLIDSRGHPGPISRIS</sequence>
<keyword evidence="2" id="KW-1185">Reference proteome</keyword>
<dbReference type="EMBL" id="JARIHO010000012">
    <property type="protein sequence ID" value="KAJ7352643.1"/>
    <property type="molecule type" value="Genomic_DNA"/>
</dbReference>
<dbReference type="AlphaFoldDB" id="A0AAD7A9J1"/>
<proteinExistence type="predicted"/>
<evidence type="ECO:0000313" key="1">
    <source>
        <dbReference type="EMBL" id="KAJ7352643.1"/>
    </source>
</evidence>
<evidence type="ECO:0000313" key="2">
    <source>
        <dbReference type="Proteomes" id="UP001218218"/>
    </source>
</evidence>
<dbReference type="Proteomes" id="UP001218218">
    <property type="component" value="Unassembled WGS sequence"/>
</dbReference>